<dbReference type="GO" id="GO:0030897">
    <property type="term" value="C:HOPS complex"/>
    <property type="evidence" value="ECO:0007669"/>
    <property type="project" value="TreeGrafter"/>
</dbReference>
<dbReference type="GO" id="GO:0005768">
    <property type="term" value="C:endosome"/>
    <property type="evidence" value="ECO:0007669"/>
    <property type="project" value="TreeGrafter"/>
</dbReference>
<protein>
    <recommendedName>
        <fullName evidence="15">Cytochrome b-c1 complex subunit 2, mitochondrial</fullName>
    </recommendedName>
    <alternativeName>
        <fullName evidence="16">Core protein II</fullName>
    </alternativeName>
</protein>
<dbReference type="InterPro" id="IPR011765">
    <property type="entry name" value="Pept_M16_N"/>
</dbReference>
<dbReference type="PANTHER" id="PTHR23323:SF24">
    <property type="entry name" value="VACUOLAR PROTEIN SORTING-ASSOCIATED PROTEIN 11 HOMOLOG"/>
    <property type="match status" value="1"/>
</dbReference>
<keyword evidence="10" id="KW-0249">Electron transport</keyword>
<evidence type="ECO:0000256" key="17">
    <source>
        <dbReference type="PROSITE-ProRule" id="PRU01006"/>
    </source>
</evidence>
<dbReference type="InterPro" id="IPR011249">
    <property type="entry name" value="Metalloenz_LuxS/M16"/>
</dbReference>
<evidence type="ECO:0000256" key="18">
    <source>
        <dbReference type="SAM" id="MobiDB-lite"/>
    </source>
</evidence>
<dbReference type="Gene3D" id="1.25.40.10">
    <property type="entry name" value="Tetratricopeptide repeat domain"/>
    <property type="match status" value="1"/>
</dbReference>
<dbReference type="GO" id="GO:0005743">
    <property type="term" value="C:mitochondrial inner membrane"/>
    <property type="evidence" value="ECO:0007669"/>
    <property type="project" value="UniProtKB-SubCell"/>
</dbReference>
<dbReference type="InterPro" id="IPR024763">
    <property type="entry name" value="VPS11_C"/>
</dbReference>
<dbReference type="InterPro" id="IPR016024">
    <property type="entry name" value="ARM-type_fold"/>
</dbReference>
<name>U4KXD9_PYROM</name>
<dbReference type="InterPro" id="IPR057308">
    <property type="entry name" value="CHCR_PEP5_VPS11"/>
</dbReference>
<dbReference type="Pfam" id="PF23356">
    <property type="entry name" value="TPR_PEP5_VPS11"/>
    <property type="match status" value="2"/>
</dbReference>
<sequence>MLARSTIARGLPQKIASRGMASAAAHPFHYSVGDAAGVKVASRDDNGPTTSLAVVVRGGSRYETSPGLAHGLANFAFKVPTLDGGNTTRRSALRLQREAELLGGSFNSALSRENIVLKAKFLRGDLPYFVEALGDVLTNTKYLSYEFNEEVTPVMVAELQNFARDPAAIALEHAHNVAFHTGLGGHRLALTPKLNSNLIGSYAKQVYQKGNIAVIASGAAQADVQKWTGEFFGGLQAGNGVSSGETKYYGGENRTYSAAGNAMVIAFPGSSKAEQTVLAYLLGGEASTKWNAGTSLLSQAVGQMSGVKAVARHTTYSDAGLLAITVTGPQGSLAAAGKAVVEAVNGLANVNAETVKKAVNQAKFDAFAGAEDRSSGLEFVGQSLIASGKAPQTEDVVKALEAVSVESIKKAAAAILKGKATYTAVGDLHYLPFASNIGLQVQGNGGHDKNGIESGELWKSFNFFTVTPVKPAVEEGAEAAPPLFQVPSFRPSQPQVSPLTGTSDGKVHVVNSSFKIVRTFSTHEVGFTQSGGAITHMKQIEGTSLLVTISEDLSSEPVLKVWALDKLEKKTGEPRCQSSLTVNNGRKQFPTTAFATTPALSTVAVGFANGSITLIRGDLIHDRGTKQRIIFESEEPITNLCFSPPGAVGKRHRHHAHATEGGETLYVSTTARVLTLSTLGKSNHPPRILDNHGCGVGCMTPALDYGSEDSILHEGGDVVVARDDALYFYGPNGRGACYSYEGPKQLVKIFKNYIALISPPASKPSTAVAGNRSGGVSETLKRLVGKAPANATADDLFEFTKFTLLDTELKFIAHSDRVVSGARDIFSSWGDFFVLALDGTLYRYHEVSLQEKLDILYARNLFVLAINLAQKAGVTDNKLRGIYRRYADYQYGKGDYDGSMQWYIKALGPANEGGVSTVIRKFLDTQRIHNLIEYLEELHKHDCATSDHTTLLLNCYAKLKDINKLQAFITQADAGLKFDVDTAIAMCRQAGYYEQAVYLAEKQQEHDIVVSIMVENLERTSDALLYIQRLEPEYAYSNLMKYARIFLDKQPQRTTGLMVEYYTGRYVPMKKDLPIEPVAPDPIPQDNVFQSYLNTSLLQQLPYMGTSQTNTPSQSNTMATTAATTSPGEGSGAIPLPLSPKPYTAPKPRTAFSSFVDHPVEFIEFLEKVLDDGEATGKLSENDRVDIYTTLFEIYLQRANSCKSKEEKRWWEAKAKKIIEAKEALVDTSNVLLLSHLADFKDGTTLVREKQGLRFDIFRSCCSAGDIPGAIRALKKYGSEEPELYPAALSYFTSSPQILRAVGEDELARVLKVIDEQGLMKPLQVVQTLGSNGVATVGMVKRYLGDTIERERKEIQQNRKMIETYRQETTKKAAEIAEVGSKPTVFQAQRCQACGLQLDLPTVHFLCKHSFHQRCLNAADGENLECITCGPTNQTIRTLKRTQDEAAERHDRFKMLLDAEGKDKFGVVSDFFGKGVMAAPPLL</sequence>
<proteinExistence type="inferred from homology"/>
<dbReference type="GO" id="GO:0007033">
    <property type="term" value="P:vacuole organization"/>
    <property type="evidence" value="ECO:0007669"/>
    <property type="project" value="TreeGrafter"/>
</dbReference>
<dbReference type="InterPro" id="IPR007863">
    <property type="entry name" value="Peptidase_M16_C"/>
</dbReference>
<keyword evidence="25" id="KW-1185">Reference proteome</keyword>
<dbReference type="SUPFAM" id="SSF48371">
    <property type="entry name" value="ARM repeat"/>
    <property type="match status" value="1"/>
</dbReference>
<dbReference type="InterPro" id="IPR036322">
    <property type="entry name" value="WD40_repeat_dom_sf"/>
</dbReference>
<evidence type="ECO:0000259" key="20">
    <source>
        <dbReference type="Pfam" id="PF05193"/>
    </source>
</evidence>
<dbReference type="InterPro" id="IPR000547">
    <property type="entry name" value="Clathrin_H-chain/VPS_repeat"/>
</dbReference>
<evidence type="ECO:0000256" key="6">
    <source>
        <dbReference type="ARBA" id="ARBA00022771"/>
    </source>
</evidence>
<dbReference type="InterPro" id="IPR057307">
    <property type="entry name" value="PEP5_VPS11_N"/>
</dbReference>
<keyword evidence="4" id="KW-0679">Respiratory chain</keyword>
<keyword evidence="5" id="KW-0479">Metal-binding</keyword>
<dbReference type="InterPro" id="IPR015943">
    <property type="entry name" value="WD40/YVTN_repeat-like_dom_sf"/>
</dbReference>
<comment type="similarity">
    <text evidence="2">Belongs to the VPS11 family.</text>
</comment>
<feature type="region of interest" description="Disordered" evidence="18">
    <location>
        <begin position="1105"/>
        <end position="1132"/>
    </location>
</feature>
<evidence type="ECO:0000256" key="10">
    <source>
        <dbReference type="ARBA" id="ARBA00022982"/>
    </source>
</evidence>
<dbReference type="SUPFAM" id="SSF50978">
    <property type="entry name" value="WD40 repeat-like"/>
    <property type="match status" value="1"/>
</dbReference>
<keyword evidence="8" id="KW-0653">Protein transport</keyword>
<dbReference type="Pfam" id="PF17122">
    <property type="entry name" value="zf-C3H2C3"/>
    <property type="match status" value="1"/>
</dbReference>
<dbReference type="Pfam" id="PF05193">
    <property type="entry name" value="Peptidase_M16_C"/>
    <property type="match status" value="1"/>
</dbReference>
<evidence type="ECO:0000256" key="11">
    <source>
        <dbReference type="ARBA" id="ARBA00023128"/>
    </source>
</evidence>
<evidence type="ECO:0000256" key="14">
    <source>
        <dbReference type="ARBA" id="ARBA00038146"/>
    </source>
</evidence>
<reference evidence="24 25" key="1">
    <citation type="journal article" date="2013" name="PLoS Genet.">
        <title>The genome and development-dependent transcriptomes of Pyronema confluens: a window into fungal evolution.</title>
        <authorList>
            <person name="Traeger S."/>
            <person name="Altegoer F."/>
            <person name="Freitag M."/>
            <person name="Gabaldon T."/>
            <person name="Kempken F."/>
            <person name="Kumar A."/>
            <person name="Marcet-Houben M."/>
            <person name="Poggeler S."/>
            <person name="Stajich J.E."/>
            <person name="Nowrousian M."/>
        </authorList>
    </citation>
    <scope>NUCLEOTIDE SEQUENCE [LARGE SCALE GENOMIC DNA]</scope>
    <source>
        <strain evidence="25">CBS 100304</strain>
        <tissue evidence="24">Vegetative mycelium</tissue>
    </source>
</reference>
<gene>
    <name evidence="24" type="ORF">PCON_06058</name>
</gene>
<feature type="compositionally biased region" description="Low complexity" evidence="18">
    <location>
        <begin position="1106"/>
        <end position="1125"/>
    </location>
</feature>
<dbReference type="eggNOG" id="KOG2583">
    <property type="taxonomic scope" value="Eukaryota"/>
</dbReference>
<keyword evidence="3" id="KW-0813">Transport</keyword>
<keyword evidence="6" id="KW-0863">Zinc-finger</keyword>
<dbReference type="GO" id="GO:0048284">
    <property type="term" value="P:organelle fusion"/>
    <property type="evidence" value="ECO:0007669"/>
    <property type="project" value="TreeGrafter"/>
</dbReference>
<comment type="similarity">
    <text evidence="14">Belongs to the peptidase M16 family. UQCRC2/QCR2 subfamily.</text>
</comment>
<accession>U4KXD9</accession>
<feature type="domain" description="RING-type" evidence="22">
    <location>
        <begin position="1391"/>
        <end position="1417"/>
    </location>
</feature>
<dbReference type="InterPro" id="IPR011990">
    <property type="entry name" value="TPR-like_helical_dom_sf"/>
</dbReference>
<dbReference type="InterPro" id="IPR001841">
    <property type="entry name" value="Znf_RING"/>
</dbReference>
<evidence type="ECO:0000256" key="4">
    <source>
        <dbReference type="ARBA" id="ARBA00022660"/>
    </source>
</evidence>
<feature type="domain" description="Peptidase M16 N-terminal" evidence="19">
    <location>
        <begin position="39"/>
        <end position="184"/>
    </location>
</feature>
<dbReference type="Gene3D" id="2.130.10.10">
    <property type="entry name" value="YVTN repeat-like/Quinoprotein amine dehydrogenase"/>
    <property type="match status" value="1"/>
</dbReference>
<feature type="domain" description="Vacuolar protein sorting protein 11 C-terminal" evidence="21">
    <location>
        <begin position="1433"/>
        <end position="1477"/>
    </location>
</feature>
<evidence type="ECO:0000256" key="12">
    <source>
        <dbReference type="ARBA" id="ARBA00023136"/>
    </source>
</evidence>
<evidence type="ECO:0000259" key="19">
    <source>
        <dbReference type="Pfam" id="PF00675"/>
    </source>
</evidence>
<dbReference type="Proteomes" id="UP000018144">
    <property type="component" value="Unassembled WGS sequence"/>
</dbReference>
<evidence type="ECO:0000259" key="22">
    <source>
        <dbReference type="Pfam" id="PF17122"/>
    </source>
</evidence>
<evidence type="ECO:0000256" key="13">
    <source>
        <dbReference type="ARBA" id="ARBA00029433"/>
    </source>
</evidence>
<evidence type="ECO:0000256" key="9">
    <source>
        <dbReference type="ARBA" id="ARBA00022946"/>
    </source>
</evidence>
<feature type="domain" description="Peptidase M16 C-terminal" evidence="20">
    <location>
        <begin position="200"/>
        <end position="361"/>
    </location>
</feature>
<feature type="domain" description="PEP5/VPS11 N-terminal" evidence="23">
    <location>
        <begin position="458"/>
        <end position="846"/>
    </location>
</feature>
<evidence type="ECO:0000313" key="25">
    <source>
        <dbReference type="Proteomes" id="UP000018144"/>
    </source>
</evidence>
<dbReference type="Pfam" id="PF12451">
    <property type="entry name" value="VPS11_C"/>
    <property type="match status" value="1"/>
</dbReference>
<evidence type="ECO:0000256" key="1">
    <source>
        <dbReference type="ARBA" id="ARBA00004443"/>
    </source>
</evidence>
<evidence type="ECO:0000259" key="21">
    <source>
        <dbReference type="Pfam" id="PF12451"/>
    </source>
</evidence>
<evidence type="ECO:0000256" key="16">
    <source>
        <dbReference type="ARBA" id="ARBA00041372"/>
    </source>
</evidence>
<dbReference type="OrthoDB" id="26184at2759"/>
<keyword evidence="11" id="KW-0496">Mitochondrion</keyword>
<dbReference type="GO" id="GO:0006904">
    <property type="term" value="P:vesicle docking involved in exocytosis"/>
    <property type="evidence" value="ECO:0007669"/>
    <property type="project" value="TreeGrafter"/>
</dbReference>
<dbReference type="Pfam" id="PF00675">
    <property type="entry name" value="Peptidase_M16"/>
    <property type="match status" value="1"/>
</dbReference>
<dbReference type="PANTHER" id="PTHR23323">
    <property type="entry name" value="VACUOLAR PROTEIN SORTING-ASSOCIATED PROTEIN"/>
    <property type="match status" value="1"/>
</dbReference>
<dbReference type="GO" id="GO:0006886">
    <property type="term" value="P:intracellular protein transport"/>
    <property type="evidence" value="ECO:0007669"/>
    <property type="project" value="UniProtKB-UniRule"/>
</dbReference>
<evidence type="ECO:0000256" key="2">
    <source>
        <dbReference type="ARBA" id="ARBA00007070"/>
    </source>
</evidence>
<dbReference type="CDD" id="cd16688">
    <property type="entry name" value="RING-H2_Vps11"/>
    <property type="match status" value="1"/>
</dbReference>
<feature type="repeat" description="CHCR" evidence="17">
    <location>
        <begin position="906"/>
        <end position="1055"/>
    </location>
</feature>
<dbReference type="GO" id="GO:0030674">
    <property type="term" value="F:protein-macromolecule adaptor activity"/>
    <property type="evidence" value="ECO:0007669"/>
    <property type="project" value="TreeGrafter"/>
</dbReference>
<dbReference type="Pfam" id="PF23341">
    <property type="entry name" value="PEP5_VPS11_N"/>
    <property type="match status" value="1"/>
</dbReference>
<dbReference type="GO" id="GO:0008270">
    <property type="term" value="F:zinc ion binding"/>
    <property type="evidence" value="ECO:0007669"/>
    <property type="project" value="UniProtKB-KW"/>
</dbReference>
<evidence type="ECO:0000259" key="23">
    <source>
        <dbReference type="Pfam" id="PF23341"/>
    </source>
</evidence>
<evidence type="ECO:0000313" key="24">
    <source>
        <dbReference type="EMBL" id="CCX06471.1"/>
    </source>
</evidence>
<dbReference type="SUPFAM" id="SSF63411">
    <property type="entry name" value="LuxS/MPP-like metallohydrolase"/>
    <property type="match status" value="2"/>
</dbReference>
<keyword evidence="9" id="KW-0809">Transit peptide</keyword>
<dbReference type="PROSITE" id="PS50236">
    <property type="entry name" value="CHCR"/>
    <property type="match status" value="1"/>
</dbReference>
<dbReference type="FunFam" id="3.30.830.10:FF:000021">
    <property type="entry name" value="Cytochrome b-c1 complex subunit 2"/>
    <property type="match status" value="1"/>
</dbReference>
<dbReference type="eggNOG" id="KOG2114">
    <property type="taxonomic scope" value="Eukaryota"/>
</dbReference>
<comment type="subcellular location">
    <subcellularLocation>
        <location evidence="13">Endomembrane system</location>
        <topology evidence="13">Peripheral membrane protein</topology>
        <orientation evidence="13">Cytoplasmic side</orientation>
    </subcellularLocation>
    <subcellularLocation>
        <location evidence="1">Mitochondrion inner membrane</location>
        <topology evidence="1">Peripheral membrane protein</topology>
        <orientation evidence="1">Matrix side</orientation>
    </subcellularLocation>
</comment>
<evidence type="ECO:0000256" key="15">
    <source>
        <dbReference type="ARBA" id="ARBA00040751"/>
    </source>
</evidence>
<evidence type="ECO:0000256" key="3">
    <source>
        <dbReference type="ARBA" id="ARBA00022448"/>
    </source>
</evidence>
<keyword evidence="12" id="KW-0472">Membrane</keyword>
<evidence type="ECO:0000256" key="5">
    <source>
        <dbReference type="ARBA" id="ARBA00022723"/>
    </source>
</evidence>
<dbReference type="GO" id="GO:0007032">
    <property type="term" value="P:endosome organization"/>
    <property type="evidence" value="ECO:0007669"/>
    <property type="project" value="TreeGrafter"/>
</dbReference>
<organism evidence="24 25">
    <name type="scientific">Pyronema omphalodes (strain CBS 100304)</name>
    <name type="common">Pyronema confluens</name>
    <dbReference type="NCBI Taxonomy" id="1076935"/>
    <lineage>
        <taxon>Eukaryota</taxon>
        <taxon>Fungi</taxon>
        <taxon>Dikarya</taxon>
        <taxon>Ascomycota</taxon>
        <taxon>Pezizomycotina</taxon>
        <taxon>Pezizomycetes</taxon>
        <taxon>Pezizales</taxon>
        <taxon>Pyronemataceae</taxon>
        <taxon>Pyronema</taxon>
    </lineage>
</organism>
<evidence type="ECO:0000256" key="8">
    <source>
        <dbReference type="ARBA" id="ARBA00022927"/>
    </source>
</evidence>
<keyword evidence="7" id="KW-0862">Zinc</keyword>
<dbReference type="EMBL" id="HF935290">
    <property type="protein sequence ID" value="CCX06471.1"/>
    <property type="molecule type" value="Genomic_DNA"/>
</dbReference>
<evidence type="ECO:0000256" key="7">
    <source>
        <dbReference type="ARBA" id="ARBA00022833"/>
    </source>
</evidence>
<dbReference type="STRING" id="1076935.U4KXD9"/>
<dbReference type="Gene3D" id="3.30.830.10">
    <property type="entry name" value="Metalloenzyme, LuxS/M16 peptidase-like"/>
    <property type="match status" value="2"/>
</dbReference>